<reference evidence="2" key="1">
    <citation type="submission" date="2010-04" db="EMBL/GenBank/DDBJ databases">
        <title>Complete genome sequence of Nitrosococcus halophilus Nc4, a salt-adapted, aerobic obligate ammonia-oxidizing sulfur purple bacterium.</title>
        <authorList>
            <consortium name="US DOE Joint Genome Institute"/>
            <person name="Campbell M.A."/>
            <person name="Malfatti S.A."/>
            <person name="Chain P.S.G."/>
            <person name="Heidelberg J.F."/>
            <person name="Ward B.B."/>
            <person name="Klotz M.G."/>
        </authorList>
    </citation>
    <scope>NUCLEOTIDE SEQUENCE [LARGE SCALE GENOMIC DNA]</scope>
    <source>
        <strain evidence="2">Nc4</strain>
    </source>
</reference>
<proteinExistence type="predicted"/>
<dbReference type="InterPro" id="IPR025662">
    <property type="entry name" value="Sigma_54_int_dom_ATP-bd_1"/>
</dbReference>
<organism evidence="1 2">
    <name type="scientific">Nitrosococcus halophilus (strain Nc4)</name>
    <dbReference type="NCBI Taxonomy" id="472759"/>
    <lineage>
        <taxon>Bacteria</taxon>
        <taxon>Pseudomonadati</taxon>
        <taxon>Pseudomonadota</taxon>
        <taxon>Gammaproteobacteria</taxon>
        <taxon>Chromatiales</taxon>
        <taxon>Chromatiaceae</taxon>
        <taxon>Nitrosococcus</taxon>
    </lineage>
</organism>
<dbReference type="InterPro" id="IPR041881">
    <property type="entry name" value="PqqD_sf"/>
</dbReference>
<dbReference type="AlphaFoldDB" id="D5C2A6"/>
<sequence length="414" mass="45890">MYVTDFPPLIFENMKPKNQPRSYVGIHEFFLDQELLLFSDLNGSLYRLNTSAAFIWCHQAEGFSIQDTIRAMVDTFGVSAEKAQSDVQASLSEWRHLGLLGALNTVPATENSLPKTENSKSADAKYHPQRLTLAYPYEYCYRLGSGCFQVRFSTLEAQQAVHPIIAHLEIAPNTRCNSIFDITKDSEGYLLSRDFTPLATCQNLRELGPLVHGELLVAACKSSECLAIIHAAAMAKGNYAVLLPGDSGSGKSTLAAGMLATGYGYLSDEIVLLTSCPYRVFPLPLSIGLKEGAWPVLSPVYPILEELPIYQRQDGKKIRYLAPHDISNQATMGYSVRQIIFPSYVAGITTHVQPIGRAEAFNRIAEGGYDVNRRLNSTTIAELVNWISNIECWELCYSSLAESIDHIGELTRVY</sequence>
<gene>
    <name evidence="1" type="ordered locus">Nhal_1631</name>
</gene>
<dbReference type="STRING" id="472759.Nhal_1631"/>
<evidence type="ECO:0000313" key="1">
    <source>
        <dbReference type="EMBL" id="ADE14765.1"/>
    </source>
</evidence>
<accession>D5C2A6</accession>
<dbReference type="Gene3D" id="1.10.10.1150">
    <property type="entry name" value="Coenzyme PQQ synthesis protein D (PqqD)"/>
    <property type="match status" value="1"/>
</dbReference>
<dbReference type="InterPro" id="IPR027417">
    <property type="entry name" value="P-loop_NTPase"/>
</dbReference>
<dbReference type="HOGENOM" id="CLU_058032_0_0_6"/>
<evidence type="ECO:0008006" key="3">
    <source>
        <dbReference type="Google" id="ProtNLM"/>
    </source>
</evidence>
<dbReference type="PROSITE" id="PS00675">
    <property type="entry name" value="SIGMA54_INTERACT_1"/>
    <property type="match status" value="1"/>
</dbReference>
<keyword evidence="2" id="KW-1185">Reference proteome</keyword>
<dbReference type="Proteomes" id="UP000001844">
    <property type="component" value="Chromosome"/>
</dbReference>
<dbReference type="Pfam" id="PF05402">
    <property type="entry name" value="PqqD"/>
    <property type="match status" value="1"/>
</dbReference>
<dbReference type="KEGG" id="nhl:Nhal_1631"/>
<dbReference type="Gene3D" id="3.40.50.300">
    <property type="entry name" value="P-loop containing nucleotide triphosphate hydrolases"/>
    <property type="match status" value="1"/>
</dbReference>
<dbReference type="InterPro" id="IPR008792">
    <property type="entry name" value="PQQD"/>
</dbReference>
<dbReference type="eggNOG" id="COG1618">
    <property type="taxonomic scope" value="Bacteria"/>
</dbReference>
<dbReference type="SUPFAM" id="SSF53795">
    <property type="entry name" value="PEP carboxykinase-like"/>
    <property type="match status" value="1"/>
</dbReference>
<evidence type="ECO:0000313" key="2">
    <source>
        <dbReference type="Proteomes" id="UP000001844"/>
    </source>
</evidence>
<dbReference type="EMBL" id="CP001798">
    <property type="protein sequence ID" value="ADE14765.1"/>
    <property type="molecule type" value="Genomic_DNA"/>
</dbReference>
<protein>
    <recommendedName>
        <fullName evidence="3">HPr kinase</fullName>
    </recommendedName>
</protein>
<name>D5C2A6_NITHN</name>